<sequence length="109" mass="12239">MNEISESEIQGKRRIEKTERGQDLEEKKMGEPRDQHEKSERWVSSSLSPCPCFLFLKVGVSRESTATGSDGREKEKLAASGSMVADRESGLQVGGDVGIQWWNWSSHQI</sequence>
<name>A0AAV2DY92_9ROSI</name>
<evidence type="ECO:0000313" key="3">
    <source>
        <dbReference type="Proteomes" id="UP001497516"/>
    </source>
</evidence>
<dbReference type="Proteomes" id="UP001497516">
    <property type="component" value="Chromosome 3"/>
</dbReference>
<evidence type="ECO:0000313" key="2">
    <source>
        <dbReference type="EMBL" id="CAL1378589.1"/>
    </source>
</evidence>
<organism evidence="2 3">
    <name type="scientific">Linum trigynum</name>
    <dbReference type="NCBI Taxonomy" id="586398"/>
    <lineage>
        <taxon>Eukaryota</taxon>
        <taxon>Viridiplantae</taxon>
        <taxon>Streptophyta</taxon>
        <taxon>Embryophyta</taxon>
        <taxon>Tracheophyta</taxon>
        <taxon>Spermatophyta</taxon>
        <taxon>Magnoliopsida</taxon>
        <taxon>eudicotyledons</taxon>
        <taxon>Gunneridae</taxon>
        <taxon>Pentapetalae</taxon>
        <taxon>rosids</taxon>
        <taxon>fabids</taxon>
        <taxon>Malpighiales</taxon>
        <taxon>Linaceae</taxon>
        <taxon>Linum</taxon>
    </lineage>
</organism>
<dbReference type="AlphaFoldDB" id="A0AAV2DY92"/>
<reference evidence="2 3" key="1">
    <citation type="submission" date="2024-04" db="EMBL/GenBank/DDBJ databases">
        <authorList>
            <person name="Fracassetti M."/>
        </authorList>
    </citation>
    <scope>NUCLEOTIDE SEQUENCE [LARGE SCALE GENOMIC DNA]</scope>
</reference>
<gene>
    <name evidence="2" type="ORF">LTRI10_LOCUS20162</name>
</gene>
<keyword evidence="3" id="KW-1185">Reference proteome</keyword>
<feature type="region of interest" description="Disordered" evidence="1">
    <location>
        <begin position="63"/>
        <end position="89"/>
    </location>
</feature>
<dbReference type="EMBL" id="OZ034816">
    <property type="protein sequence ID" value="CAL1378589.1"/>
    <property type="molecule type" value="Genomic_DNA"/>
</dbReference>
<feature type="compositionally biased region" description="Basic and acidic residues" evidence="1">
    <location>
        <begin position="9"/>
        <end position="41"/>
    </location>
</feature>
<protein>
    <submittedName>
        <fullName evidence="2">Uncharacterized protein</fullName>
    </submittedName>
</protein>
<feature type="region of interest" description="Disordered" evidence="1">
    <location>
        <begin position="1"/>
        <end position="42"/>
    </location>
</feature>
<proteinExistence type="predicted"/>
<evidence type="ECO:0000256" key="1">
    <source>
        <dbReference type="SAM" id="MobiDB-lite"/>
    </source>
</evidence>
<accession>A0AAV2DY92</accession>